<feature type="domain" description="IprA winged helix-turn-helix" evidence="1">
    <location>
        <begin position="97"/>
        <end position="163"/>
    </location>
</feature>
<evidence type="ECO:0000259" key="1">
    <source>
        <dbReference type="Pfam" id="PF15977"/>
    </source>
</evidence>
<protein>
    <recommendedName>
        <fullName evidence="1">IprA winged helix-turn-helix domain-containing protein</fullName>
    </recommendedName>
</protein>
<sequence>MCYIIHSGLLQARRDTDEVVISRLGVPNIMGITNLLPKSDTGLFLETLSECEIAITTAEQAQKWIGELNAWELLANHISRLATNLFINNVMLTAPTAYEVMRFQLISLMREPEHVRAKISAVKYIQERTRLSRSTIMKILAQLRQGGYIELDDGVLKALNHLPAKY</sequence>
<dbReference type="RefSeq" id="WP_167350533.1">
    <property type="nucleotide sequence ID" value="NZ_LXER01000017.1"/>
</dbReference>
<dbReference type="Pfam" id="PF15977">
    <property type="entry name" value="HTH_46"/>
    <property type="match status" value="1"/>
</dbReference>
<name>A0A1B7IQ28_9ENTR</name>
<comment type="caution">
    <text evidence="2">The sequence shown here is derived from an EMBL/GenBank/DDBJ whole genome shotgun (WGS) entry which is preliminary data.</text>
</comment>
<dbReference type="InterPro" id="IPR014710">
    <property type="entry name" value="RmlC-like_jellyroll"/>
</dbReference>
<gene>
    <name evidence="2" type="ORF">M975_1734</name>
</gene>
<dbReference type="AlphaFoldDB" id="A0A1B7IQ28"/>
<evidence type="ECO:0000313" key="2">
    <source>
        <dbReference type="EMBL" id="OAT31844.1"/>
    </source>
</evidence>
<dbReference type="PATRIC" id="fig|1354251.4.peg.1792"/>
<dbReference type="EMBL" id="LXER01000017">
    <property type="protein sequence ID" value="OAT31844.1"/>
    <property type="molecule type" value="Genomic_DNA"/>
</dbReference>
<dbReference type="InterPro" id="IPR041687">
    <property type="entry name" value="HTH_46"/>
</dbReference>
<proteinExistence type="predicted"/>
<evidence type="ECO:0000313" key="3">
    <source>
        <dbReference type="Proteomes" id="UP000078410"/>
    </source>
</evidence>
<accession>A0A1B7IQ28</accession>
<reference evidence="2 3" key="1">
    <citation type="submission" date="2016-04" db="EMBL/GenBank/DDBJ databases">
        <title>ATOL: Assembling a taxonomically balanced genome-scale reconstruction of the evolutionary history of the Enterobacteriaceae.</title>
        <authorList>
            <person name="Plunkett G.III."/>
            <person name="Neeno-Eckwall E.C."/>
            <person name="Glasner J.D."/>
            <person name="Perna N.T."/>
        </authorList>
    </citation>
    <scope>NUCLEOTIDE SEQUENCE [LARGE SCALE GENOMIC DNA]</scope>
    <source>
        <strain evidence="2 3">ATCC 51605</strain>
    </source>
</reference>
<keyword evidence="3" id="KW-1185">Reference proteome</keyword>
<organism evidence="2 3">
    <name type="scientific">Buttiauxella brennerae ATCC 51605</name>
    <dbReference type="NCBI Taxonomy" id="1354251"/>
    <lineage>
        <taxon>Bacteria</taxon>
        <taxon>Pseudomonadati</taxon>
        <taxon>Pseudomonadota</taxon>
        <taxon>Gammaproteobacteria</taxon>
        <taxon>Enterobacterales</taxon>
        <taxon>Enterobacteriaceae</taxon>
        <taxon>Buttiauxella</taxon>
    </lineage>
</organism>
<dbReference type="Proteomes" id="UP000078410">
    <property type="component" value="Unassembled WGS sequence"/>
</dbReference>
<dbReference type="Gene3D" id="2.60.120.10">
    <property type="entry name" value="Jelly Rolls"/>
    <property type="match status" value="1"/>
</dbReference>